<accession>A0A6J6TRJ5</accession>
<sequence>MSGLAITSKSVVVNATWPEGEEGKERSETSLGASHLGAGGAEGADRFVADARGDEAVALARRSRWARHMVEESTTVLATLQASVGQEVFLTLTSTERIGVEVSALGEDYVQVRTATSLRWIRLACVIAVETASALAADPGAFDPPEGLLVEVLEDLVADELQVTLGLAGGARLTGFAISVGAAIRLQISDTANLAVIDIENIEMILLPLHQRN</sequence>
<dbReference type="EMBL" id="CAEZYU010000081">
    <property type="protein sequence ID" value="CAB4750172.1"/>
    <property type="molecule type" value="Genomic_DNA"/>
</dbReference>
<evidence type="ECO:0000256" key="1">
    <source>
        <dbReference type="SAM" id="MobiDB-lite"/>
    </source>
</evidence>
<name>A0A6J6TRJ5_9ZZZZ</name>
<reference evidence="2" key="1">
    <citation type="submission" date="2020-05" db="EMBL/GenBank/DDBJ databases">
        <authorList>
            <person name="Chiriac C."/>
            <person name="Salcher M."/>
            <person name="Ghai R."/>
            <person name="Kavagutti S V."/>
        </authorList>
    </citation>
    <scope>NUCLEOTIDE SEQUENCE</scope>
</reference>
<feature type="region of interest" description="Disordered" evidence="1">
    <location>
        <begin position="16"/>
        <end position="35"/>
    </location>
</feature>
<evidence type="ECO:0000313" key="2">
    <source>
        <dbReference type="EMBL" id="CAB4750172.1"/>
    </source>
</evidence>
<proteinExistence type="predicted"/>
<gene>
    <name evidence="2" type="ORF">UFOPK2766_01608</name>
</gene>
<dbReference type="AlphaFoldDB" id="A0A6J6TRJ5"/>
<protein>
    <submittedName>
        <fullName evidence="2">Unannotated protein</fullName>
    </submittedName>
</protein>
<organism evidence="2">
    <name type="scientific">freshwater metagenome</name>
    <dbReference type="NCBI Taxonomy" id="449393"/>
    <lineage>
        <taxon>unclassified sequences</taxon>
        <taxon>metagenomes</taxon>
        <taxon>ecological metagenomes</taxon>
    </lineage>
</organism>